<gene>
    <name evidence="2" type="ORF">FE784_19695</name>
</gene>
<evidence type="ECO:0000313" key="3">
    <source>
        <dbReference type="Proteomes" id="UP000307943"/>
    </source>
</evidence>
<name>A0A5C4T6Q5_9BACL</name>
<dbReference type="AlphaFoldDB" id="A0A5C4T6Q5"/>
<protein>
    <submittedName>
        <fullName evidence="2">Uncharacterized protein</fullName>
    </submittedName>
</protein>
<comment type="caution">
    <text evidence="2">The sequence shown here is derived from an EMBL/GenBank/DDBJ whole genome shotgun (WGS) entry which is preliminary data.</text>
</comment>
<evidence type="ECO:0000256" key="1">
    <source>
        <dbReference type="SAM" id="Phobius"/>
    </source>
</evidence>
<dbReference type="RefSeq" id="WP_139603942.1">
    <property type="nucleotide sequence ID" value="NZ_VDCQ01000028.1"/>
</dbReference>
<accession>A0A5C4T6Q5</accession>
<proteinExistence type="predicted"/>
<keyword evidence="1" id="KW-0472">Membrane</keyword>
<keyword evidence="1" id="KW-0812">Transmembrane</keyword>
<keyword evidence="1" id="KW-1133">Transmembrane helix</keyword>
<dbReference type="Proteomes" id="UP000307943">
    <property type="component" value="Unassembled WGS sequence"/>
</dbReference>
<evidence type="ECO:0000313" key="2">
    <source>
        <dbReference type="EMBL" id="TNJ64505.1"/>
    </source>
</evidence>
<keyword evidence="3" id="KW-1185">Reference proteome</keyword>
<sequence length="504" mass="52303">MRKTVSNERGGALLYVLFVLALLAVLLPPLLNMIGSRFLSDKALANRIGANQLASSAMEAFFAYLNATPANGVPSALTWNSYVGNYGGWTYAAGGSASRVSITRPDGSIVTYSQVMCADSACSTQVSKSLPAEVATSANRYFARITVVAGDANGDGVANDTFSKASTITRPFPIRNKQASAIIDPDTSTDRYCIPVNGQGVLYGSAVDPHNQPHSQNVPAIQDAISAYLDSQVQKNNGVIAGFVSAAESCETWKGAGQCRVADIKAMYDAKAAASGSGPVVIRVAELLSDNIWYNEVQFGSGLGTVQRPLILVVDSIGGNMKKLSGTLTGTLIVNGNANFQGDNMNLTIRKGKNAENKDDYGGLYVKGNQYFTMSTTLVLDGVNYTGGNMTFVNGTYNFTAKSVTIQGIFSVQSSSFSMNTNGGTVTIGDMSVSNATATVNTVNGDLFVKNNLYSSGANTNVSVGGVAGVGGQLNFSSNNGGSVTANGTGTTVNIPGVTGSCTA</sequence>
<feature type="transmembrane region" description="Helical" evidence="1">
    <location>
        <begin position="12"/>
        <end position="31"/>
    </location>
</feature>
<reference evidence="2 3" key="1">
    <citation type="submission" date="2019-05" db="EMBL/GenBank/DDBJ databases">
        <title>We sequenced the genome of Paenibacillus hemerocallicola KCTC 33185 for further insight into its adaptation and study the phylogeny of Paenibacillus.</title>
        <authorList>
            <person name="Narsing Rao M.P."/>
        </authorList>
    </citation>
    <scope>NUCLEOTIDE SEQUENCE [LARGE SCALE GENOMIC DNA]</scope>
    <source>
        <strain evidence="2 3">KCTC 33185</strain>
    </source>
</reference>
<organism evidence="2 3">
    <name type="scientific">Paenibacillus hemerocallicola</name>
    <dbReference type="NCBI Taxonomy" id="1172614"/>
    <lineage>
        <taxon>Bacteria</taxon>
        <taxon>Bacillati</taxon>
        <taxon>Bacillota</taxon>
        <taxon>Bacilli</taxon>
        <taxon>Bacillales</taxon>
        <taxon>Paenibacillaceae</taxon>
        <taxon>Paenibacillus</taxon>
    </lineage>
</organism>
<dbReference type="EMBL" id="VDCQ01000028">
    <property type="protein sequence ID" value="TNJ64505.1"/>
    <property type="molecule type" value="Genomic_DNA"/>
</dbReference>